<protein>
    <submittedName>
        <fullName evidence="5">5-amino-6-(5-phosphoribosylamino)uracil reductase</fullName>
        <ecNumber evidence="5">1.1.1.193</ecNumber>
    </submittedName>
</protein>
<evidence type="ECO:0000256" key="2">
    <source>
        <dbReference type="ARBA" id="ARBA00022857"/>
    </source>
</evidence>
<dbReference type="SUPFAM" id="SSF53597">
    <property type="entry name" value="Dihydrofolate reductase-like"/>
    <property type="match status" value="1"/>
</dbReference>
<keyword evidence="6" id="KW-1185">Reference proteome</keyword>
<evidence type="ECO:0000256" key="3">
    <source>
        <dbReference type="ARBA" id="ARBA00023002"/>
    </source>
</evidence>
<proteinExistence type="predicted"/>
<dbReference type="InterPro" id="IPR024072">
    <property type="entry name" value="DHFR-like_dom_sf"/>
</dbReference>
<dbReference type="EMBL" id="JAGGMS010000001">
    <property type="protein sequence ID" value="MBP2186245.1"/>
    <property type="molecule type" value="Genomic_DNA"/>
</dbReference>
<sequence>MSRPYVLLSVAASLDGCIDDTSTTRLVLSDQDDFDRVDAERAASDAILVGAGTIRADNPRLLVRSAQRRERRVAAGKPASPAKVTFTRTGSLDPSSQFFVAGDVPKLVYAPPEVASSLSLGPSATVIGAADLTAALADLHSRGISRLMVEGGGHIHTQFLAADVVDEIHLVYAPFFVGEPDAPRFVHPAAFPQSPARPMSLTCVQQIGDLVLMKYRVTSHD</sequence>
<name>A0ABS4Q548_9PSEU</name>
<keyword evidence="2" id="KW-0521">NADP</keyword>
<dbReference type="GO" id="GO:0008703">
    <property type="term" value="F:5-amino-6-(5-phosphoribosylamino)uracil reductase activity"/>
    <property type="evidence" value="ECO:0007669"/>
    <property type="project" value="UniProtKB-EC"/>
</dbReference>
<comment type="caution">
    <text evidence="5">The sequence shown here is derived from an EMBL/GenBank/DDBJ whole genome shotgun (WGS) entry which is preliminary data.</text>
</comment>
<gene>
    <name evidence="5" type="ORF">JOM49_007771</name>
</gene>
<dbReference type="InterPro" id="IPR050765">
    <property type="entry name" value="Riboflavin_Biosynth_HTPR"/>
</dbReference>
<dbReference type="Pfam" id="PF01872">
    <property type="entry name" value="RibD_C"/>
    <property type="match status" value="1"/>
</dbReference>
<dbReference type="InterPro" id="IPR002734">
    <property type="entry name" value="RibDG_C"/>
</dbReference>
<dbReference type="EC" id="1.1.1.193" evidence="5"/>
<accession>A0ABS4Q548</accession>
<dbReference type="PANTHER" id="PTHR38011:SF7">
    <property type="entry name" value="2,5-DIAMINO-6-RIBOSYLAMINO-4(3H)-PYRIMIDINONE 5'-PHOSPHATE REDUCTASE"/>
    <property type="match status" value="1"/>
</dbReference>
<evidence type="ECO:0000313" key="5">
    <source>
        <dbReference type="EMBL" id="MBP2186245.1"/>
    </source>
</evidence>
<evidence type="ECO:0000313" key="6">
    <source>
        <dbReference type="Proteomes" id="UP000741013"/>
    </source>
</evidence>
<dbReference type="Proteomes" id="UP000741013">
    <property type="component" value="Unassembled WGS sequence"/>
</dbReference>
<evidence type="ECO:0000259" key="4">
    <source>
        <dbReference type="Pfam" id="PF01872"/>
    </source>
</evidence>
<dbReference type="PANTHER" id="PTHR38011">
    <property type="entry name" value="DIHYDROFOLATE REDUCTASE FAMILY PROTEIN (AFU_ORTHOLOGUE AFUA_8G06820)"/>
    <property type="match status" value="1"/>
</dbReference>
<reference evidence="5 6" key="1">
    <citation type="submission" date="2021-03" db="EMBL/GenBank/DDBJ databases">
        <title>Sequencing the genomes of 1000 actinobacteria strains.</title>
        <authorList>
            <person name="Klenk H.-P."/>
        </authorList>
    </citation>
    <scope>NUCLEOTIDE SEQUENCE [LARGE SCALE GENOMIC DNA]</scope>
    <source>
        <strain evidence="5 6">DSM 45510</strain>
    </source>
</reference>
<feature type="domain" description="Bacterial bifunctional deaminase-reductase C-terminal" evidence="4">
    <location>
        <begin position="4"/>
        <end position="208"/>
    </location>
</feature>
<dbReference type="Gene3D" id="3.40.430.10">
    <property type="entry name" value="Dihydrofolate Reductase, subunit A"/>
    <property type="match status" value="1"/>
</dbReference>
<organism evidence="5 6">
    <name type="scientific">Amycolatopsis magusensis</name>
    <dbReference type="NCBI Taxonomy" id="882444"/>
    <lineage>
        <taxon>Bacteria</taxon>
        <taxon>Bacillati</taxon>
        <taxon>Actinomycetota</taxon>
        <taxon>Actinomycetes</taxon>
        <taxon>Pseudonocardiales</taxon>
        <taxon>Pseudonocardiaceae</taxon>
        <taxon>Amycolatopsis</taxon>
    </lineage>
</organism>
<keyword evidence="3 5" id="KW-0560">Oxidoreductase</keyword>
<evidence type="ECO:0000256" key="1">
    <source>
        <dbReference type="ARBA" id="ARBA00005104"/>
    </source>
</evidence>
<comment type="pathway">
    <text evidence="1">Cofactor biosynthesis; riboflavin biosynthesis.</text>
</comment>